<dbReference type="InterPro" id="IPR020843">
    <property type="entry name" value="ER"/>
</dbReference>
<dbReference type="PANTHER" id="PTHR43401:SF2">
    <property type="entry name" value="L-THREONINE 3-DEHYDROGENASE"/>
    <property type="match status" value="1"/>
</dbReference>
<name>A0A8J1TD60_OWEFU</name>
<dbReference type="SUPFAM" id="SSF51735">
    <property type="entry name" value="NAD(P)-binding Rossmann-fold domains"/>
    <property type="match status" value="1"/>
</dbReference>
<dbReference type="SUPFAM" id="SSF50129">
    <property type="entry name" value="GroES-like"/>
    <property type="match status" value="1"/>
</dbReference>
<comment type="cofactor">
    <cofactor evidence="1">
        <name>Zn(2+)</name>
        <dbReference type="ChEBI" id="CHEBI:29105"/>
    </cofactor>
</comment>
<sequence>MKALVIDQPKGTLSLKELKKPEITQPNQVLVKVRYVGICGTDVGMVNHKNENGPICTLGHEVSGIVEAFGEAVDDLKVGDPVIVSSGMACGSCSFCKSGRGNLCPSEGVATMIGISTDGGMADYIVSKRRRLFLLPSHLPLNIGALSEPLAAAFHPLELAARSLDPETSNTLVIGCGWTGMGMALLLHRRGFKKITVVQRSKPRRDALLGFDLGIRVIHPDALKEEFQTKNGRLEGFDFIFDTAGTRASITEYFPLVRKGGQFSIFGINTRDPSLRLEAVDPVEIIWHEISLSGTIAFTPEEITKTIEAVDELHKSIDLSKIGIKVYPIEKYEEGFGKMQNRELVKVMFEFNA</sequence>
<keyword evidence="3" id="KW-1185">Reference proteome</keyword>
<dbReference type="InterPro" id="IPR011032">
    <property type="entry name" value="GroES-like_sf"/>
</dbReference>
<comment type="similarity">
    <text evidence="1">Belongs to the zinc-containing alcohol dehydrogenase family.</text>
</comment>
<dbReference type="PROSITE" id="PS00059">
    <property type="entry name" value="ADH_ZINC"/>
    <property type="match status" value="1"/>
</dbReference>
<accession>A0A8J1TD60</accession>
<keyword evidence="1" id="KW-0479">Metal-binding</keyword>
<dbReference type="GO" id="GO:0016491">
    <property type="term" value="F:oxidoreductase activity"/>
    <property type="evidence" value="ECO:0007669"/>
    <property type="project" value="InterPro"/>
</dbReference>
<dbReference type="InterPro" id="IPR036291">
    <property type="entry name" value="NAD(P)-bd_dom_sf"/>
</dbReference>
<dbReference type="OrthoDB" id="6127848at2759"/>
<reference evidence="2" key="1">
    <citation type="submission" date="2022-03" db="EMBL/GenBank/DDBJ databases">
        <authorList>
            <person name="Martin C."/>
        </authorList>
    </citation>
    <scope>NUCLEOTIDE SEQUENCE</scope>
</reference>
<dbReference type="PANTHER" id="PTHR43401">
    <property type="entry name" value="L-THREONINE 3-DEHYDROGENASE"/>
    <property type="match status" value="1"/>
</dbReference>
<gene>
    <name evidence="2" type="ORF">OFUS_LOCUS23547</name>
</gene>
<dbReference type="AlphaFoldDB" id="A0A8J1TD60"/>
<dbReference type="Proteomes" id="UP000749559">
    <property type="component" value="Unassembled WGS sequence"/>
</dbReference>
<proteinExistence type="inferred from homology"/>
<dbReference type="InterPro" id="IPR002328">
    <property type="entry name" value="ADH_Zn_CS"/>
</dbReference>
<dbReference type="SMART" id="SM00829">
    <property type="entry name" value="PKS_ER"/>
    <property type="match status" value="1"/>
</dbReference>
<dbReference type="InterPro" id="IPR013149">
    <property type="entry name" value="ADH-like_C"/>
</dbReference>
<evidence type="ECO:0000313" key="2">
    <source>
        <dbReference type="EMBL" id="CAH1799545.1"/>
    </source>
</evidence>
<dbReference type="InterPro" id="IPR013154">
    <property type="entry name" value="ADH-like_N"/>
</dbReference>
<protein>
    <submittedName>
        <fullName evidence="2">Uncharacterized protein</fullName>
    </submittedName>
</protein>
<evidence type="ECO:0000313" key="3">
    <source>
        <dbReference type="Proteomes" id="UP000749559"/>
    </source>
</evidence>
<dbReference type="Pfam" id="PF00107">
    <property type="entry name" value="ADH_zinc_N"/>
    <property type="match status" value="1"/>
</dbReference>
<dbReference type="Gene3D" id="3.90.180.10">
    <property type="entry name" value="Medium-chain alcohol dehydrogenases, catalytic domain"/>
    <property type="match status" value="1"/>
</dbReference>
<evidence type="ECO:0000256" key="1">
    <source>
        <dbReference type="RuleBase" id="RU361277"/>
    </source>
</evidence>
<dbReference type="GO" id="GO:0008270">
    <property type="term" value="F:zinc ion binding"/>
    <property type="evidence" value="ECO:0007669"/>
    <property type="project" value="InterPro"/>
</dbReference>
<keyword evidence="1" id="KW-0862">Zinc</keyword>
<organism evidence="2 3">
    <name type="scientific">Owenia fusiformis</name>
    <name type="common">Polychaete worm</name>
    <dbReference type="NCBI Taxonomy" id="6347"/>
    <lineage>
        <taxon>Eukaryota</taxon>
        <taxon>Metazoa</taxon>
        <taxon>Spiralia</taxon>
        <taxon>Lophotrochozoa</taxon>
        <taxon>Annelida</taxon>
        <taxon>Polychaeta</taxon>
        <taxon>Sedentaria</taxon>
        <taxon>Canalipalpata</taxon>
        <taxon>Sabellida</taxon>
        <taxon>Oweniida</taxon>
        <taxon>Oweniidae</taxon>
        <taxon>Owenia</taxon>
    </lineage>
</organism>
<dbReference type="Pfam" id="PF08240">
    <property type="entry name" value="ADH_N"/>
    <property type="match status" value="1"/>
</dbReference>
<dbReference type="InterPro" id="IPR050129">
    <property type="entry name" value="Zn_alcohol_dh"/>
</dbReference>
<dbReference type="Gene3D" id="3.40.50.720">
    <property type="entry name" value="NAD(P)-binding Rossmann-like Domain"/>
    <property type="match status" value="1"/>
</dbReference>
<dbReference type="EMBL" id="CAIIXF020000011">
    <property type="protein sequence ID" value="CAH1799545.1"/>
    <property type="molecule type" value="Genomic_DNA"/>
</dbReference>
<comment type="caution">
    <text evidence="2">The sequence shown here is derived from an EMBL/GenBank/DDBJ whole genome shotgun (WGS) entry which is preliminary data.</text>
</comment>